<feature type="domain" description="Heterogeneous nuclear ribonucleoprotein Q acidic" evidence="2">
    <location>
        <begin position="774"/>
        <end position="841"/>
    </location>
</feature>
<feature type="compositionally biased region" description="Acidic residues" evidence="1">
    <location>
        <begin position="236"/>
        <end position="251"/>
    </location>
</feature>
<sequence>MDVDANTGANDGDTTPIAVGNDEMIASTASIINEAVDHEVSADQDAINKENEARVVTTEVLDNTECDVSLQPLDVEATEMQDDIAEDKEETAGVIGQAEKEQQSDVVIAESMIDTASVAFNTGAIEIRNNVLMEVIDDKIDPDESEAVLMDALDNDESDAELVEAIDDKSDEQESDAELVEASDDKSDEQESDAELVEASDDKSDEQESDAELVEASDDKSDEQEGDASDGNNDQNEGDAVDDIGEQDEGDAANKDDSAIGDSREEMIQHVEASGTHESLALNEEATIVAQQNVVMVDESVSAPKKGHSDNADLAESFAPSKETSGVLSDGQAENDVLPINVEAGALLPPAHDEAAYDLSAPSALSPSILHGDDEYDPANPSTTGTPAASDTTIGFVSHDPAAKKEYNLDNPGVTSAAPEESAEMEVDHTAASTDGEELSTVTPAKRKLDGESISTSDVAVNGNTDSKRPRHVDGNKSPRDDDHKHGRHRRSSGDSTLSSSSKSKQLDEDHKGLSAAAWDRLMDFQTSGEFRVTQVSRAAFASVGAMPEFAQIAIIARFVRTPMRDIRDKNGQLMRIFREYQKENPQIAALQPVDAFISDYKSDPRLFRFGYAPPQPATGISIVQVPYQRDQPSKDLPAKNSPRQGRSTAGRSEPDHPRKDVDEFGRVVHLDKGIAIEPSRAARSTNDRSIVDPRLSSRNRQGLSSPSAQAVSPATTGGRAEDPRRRDQPNSQSSSGAGRDPRRRGPSSSQQPSPRGVLPGASRMPNPSDLYERLPPAVKAVVNSMRHEGRLQEPLNDNVVTRLLHLPERVALQAVENFSNVDLSQVENLQGFLVGIINRVNEKAIASEKQHRPQMASPRGHTPSAIPLGGNYGVPSQGGSVLGGPPQGGRLNSNNVANDGGYRGQPVSMATGPAPALYERPYDAQQDMRDPRRRQAAPQGLPQYGGVQGPPLVGMGHGPIGMHSFTVLPLSVQNHIHSLVANRTLASLEELGGKCYEVLGQLSEPLANQVLTRFAGANLSNVRNKSGFLIGVVKRARQEYGFD</sequence>
<feature type="region of interest" description="Disordered" evidence="1">
    <location>
        <begin position="301"/>
        <end position="329"/>
    </location>
</feature>
<feature type="compositionally biased region" description="Low complexity" evidence="1">
    <location>
        <begin position="494"/>
        <end position="504"/>
    </location>
</feature>
<feature type="compositionally biased region" description="Basic and acidic residues" evidence="1">
    <location>
        <begin position="252"/>
        <end position="269"/>
    </location>
</feature>
<dbReference type="CDD" id="cd21039">
    <property type="entry name" value="NURR"/>
    <property type="match status" value="2"/>
</dbReference>
<evidence type="ECO:0000256" key="1">
    <source>
        <dbReference type="SAM" id="MobiDB-lite"/>
    </source>
</evidence>
<feature type="compositionally biased region" description="Low complexity" evidence="1">
    <location>
        <begin position="359"/>
        <end position="368"/>
    </location>
</feature>
<feature type="compositionally biased region" description="Basic and acidic residues" evidence="1">
    <location>
        <begin position="720"/>
        <end position="729"/>
    </location>
</feature>
<evidence type="ECO:0000313" key="4">
    <source>
        <dbReference type="Proteomes" id="UP001160483"/>
    </source>
</evidence>
<gene>
    <name evidence="3" type="ORF">PBS003_LOCUS5310</name>
</gene>
<comment type="caution">
    <text evidence="3">The sequence shown here is derived from an EMBL/GenBank/DDBJ whole genome shotgun (WGS) entry which is preliminary data.</text>
</comment>
<dbReference type="EMBL" id="CAKKTJ010000262">
    <property type="protein sequence ID" value="CAH0478619.1"/>
    <property type="molecule type" value="Genomic_DNA"/>
</dbReference>
<evidence type="ECO:0000313" key="3">
    <source>
        <dbReference type="EMBL" id="CAH0478619.1"/>
    </source>
</evidence>
<feature type="region of interest" description="Disordered" evidence="1">
    <location>
        <begin position="167"/>
        <end position="284"/>
    </location>
</feature>
<organism evidence="3 4">
    <name type="scientific">Peronospora belbahrii</name>
    <dbReference type="NCBI Taxonomy" id="622444"/>
    <lineage>
        <taxon>Eukaryota</taxon>
        <taxon>Sar</taxon>
        <taxon>Stramenopiles</taxon>
        <taxon>Oomycota</taxon>
        <taxon>Peronosporomycetes</taxon>
        <taxon>Peronosporales</taxon>
        <taxon>Peronosporaceae</taxon>
        <taxon>Peronospora</taxon>
    </lineage>
</organism>
<reference evidence="3" key="1">
    <citation type="submission" date="2021-11" db="EMBL/GenBank/DDBJ databases">
        <authorList>
            <person name="Islam A."/>
            <person name="Islam S."/>
            <person name="Flora M.S."/>
            <person name="Rahman M."/>
            <person name="Ziaur R.M."/>
            <person name="Epstein J.H."/>
            <person name="Hassan M."/>
            <person name="Klassen M."/>
            <person name="Woodard K."/>
            <person name="Webb A."/>
            <person name="Webby R.J."/>
            <person name="El Zowalaty M.E."/>
        </authorList>
    </citation>
    <scope>NUCLEOTIDE SEQUENCE</scope>
    <source>
        <strain evidence="3">Pbs3</strain>
    </source>
</reference>
<evidence type="ECO:0000259" key="2">
    <source>
        <dbReference type="Pfam" id="PF18360"/>
    </source>
</evidence>
<feature type="compositionally biased region" description="Acidic residues" evidence="1">
    <location>
        <begin position="167"/>
        <end position="228"/>
    </location>
</feature>
<protein>
    <recommendedName>
        <fullName evidence="2">Heterogeneous nuclear ribonucleoprotein Q acidic domain-containing protein</fullName>
    </recommendedName>
</protein>
<feature type="compositionally biased region" description="Polar residues" evidence="1">
    <location>
        <begin position="453"/>
        <end position="465"/>
    </location>
</feature>
<feature type="compositionally biased region" description="Low complexity" evidence="1">
    <location>
        <begin position="747"/>
        <end position="757"/>
    </location>
</feature>
<feature type="compositionally biased region" description="Basic and acidic residues" evidence="1">
    <location>
        <begin position="466"/>
        <end position="485"/>
    </location>
</feature>
<feature type="compositionally biased region" description="Polar residues" evidence="1">
    <location>
        <begin position="697"/>
        <end position="716"/>
    </location>
</feature>
<feature type="domain" description="Heterogeneous nuclear ribonucleoprotein Q acidic" evidence="2">
    <location>
        <begin position="969"/>
        <end position="1038"/>
    </location>
</feature>
<dbReference type="InterPro" id="IPR041337">
    <property type="entry name" value="hnRNP_Q_AcD"/>
</dbReference>
<feature type="region of interest" description="Disordered" evidence="1">
    <location>
        <begin position="358"/>
        <end position="512"/>
    </location>
</feature>
<feature type="compositionally biased region" description="Polar residues" evidence="1">
    <location>
        <begin position="642"/>
        <end position="651"/>
    </location>
</feature>
<feature type="region of interest" description="Disordered" evidence="1">
    <location>
        <begin position="631"/>
        <end position="772"/>
    </location>
</feature>
<dbReference type="AlphaFoldDB" id="A0AAU9L1M3"/>
<feature type="compositionally biased region" description="Basic and acidic residues" evidence="1">
    <location>
        <begin position="653"/>
        <end position="675"/>
    </location>
</feature>
<accession>A0AAU9L1M3</accession>
<feature type="compositionally biased region" description="Polar residues" evidence="1">
    <location>
        <begin position="380"/>
        <end position="395"/>
    </location>
</feature>
<proteinExistence type="predicted"/>
<dbReference type="Proteomes" id="UP001160483">
    <property type="component" value="Unassembled WGS sequence"/>
</dbReference>
<dbReference type="Pfam" id="PF18360">
    <property type="entry name" value="hnRNP_Q_AcD"/>
    <property type="match status" value="2"/>
</dbReference>
<name>A0AAU9L1M3_9STRA</name>